<evidence type="ECO:0000313" key="4">
    <source>
        <dbReference type="Proteomes" id="UP001210720"/>
    </source>
</evidence>
<evidence type="ECO:0000256" key="2">
    <source>
        <dbReference type="SAM" id="Phobius"/>
    </source>
</evidence>
<proteinExistence type="predicted"/>
<name>A0ABT4XT97_9RHOB</name>
<protein>
    <recommendedName>
        <fullName evidence="5">Tetratricopeptide repeat protein</fullName>
    </recommendedName>
</protein>
<keyword evidence="2" id="KW-1133">Transmembrane helix</keyword>
<evidence type="ECO:0000313" key="3">
    <source>
        <dbReference type="EMBL" id="MDA7425175.1"/>
    </source>
</evidence>
<dbReference type="Proteomes" id="UP001210720">
    <property type="component" value="Unassembled WGS sequence"/>
</dbReference>
<feature type="transmembrane region" description="Helical" evidence="2">
    <location>
        <begin position="102"/>
        <end position="121"/>
    </location>
</feature>
<accession>A0ABT4XT97</accession>
<evidence type="ECO:0000256" key="1">
    <source>
        <dbReference type="SAM" id="MobiDB-lite"/>
    </source>
</evidence>
<keyword evidence="4" id="KW-1185">Reference proteome</keyword>
<reference evidence="3 4" key="1">
    <citation type="submission" date="2023-01" db="EMBL/GenBank/DDBJ databases">
        <title>Thalassococcus onchidii sp. nov., isolated from a marine invertebrate from the South China Sea.</title>
        <authorList>
            <person name="Xu S."/>
            <person name="Liu Z."/>
            <person name="Xu Y."/>
        </authorList>
    </citation>
    <scope>NUCLEOTIDE SEQUENCE [LARGE SCALE GENOMIC DNA]</scope>
    <source>
        <strain evidence="3 4">KCTC 32084</strain>
    </source>
</reference>
<feature type="transmembrane region" description="Helical" evidence="2">
    <location>
        <begin position="38"/>
        <end position="62"/>
    </location>
</feature>
<dbReference type="RefSeq" id="WP_271432524.1">
    <property type="nucleotide sequence ID" value="NZ_JAQIOY010000003.1"/>
</dbReference>
<keyword evidence="2" id="KW-0472">Membrane</keyword>
<gene>
    <name evidence="3" type="ORF">PFY00_10580</name>
</gene>
<keyword evidence="2" id="KW-0812">Transmembrane</keyword>
<comment type="caution">
    <text evidence="3">The sequence shown here is derived from an EMBL/GenBank/DDBJ whole genome shotgun (WGS) entry which is preliminary data.</text>
</comment>
<sequence length="679" mass="75746">MTENNSDLNITLAELRRLQTRLSSLEGRKFRGEGRLQSAWTSISTIFVLVLLGLAAVIGLVASQPGGIALINEFLTGQVPPSGSGSAGSDTPPLPPTDRNSFPQFMTLFLAVSAGGIAYLASAMGMKRLETYDGQFQEFRRETRETSNGIEDRFQQVESKLRDDIDTLVKESLKTLQADSEKTIQESAIVIRNDIEQIQLDVVNQREFLDNKFGAIVDNANAKRILTDKPSTGELHGTVTRLFLQSKSSEARSLVNAALEFRDPETHKLLTTGDPDDWFNLCSQLGQNDEFTLGLKVALAGLVQQRSLDVSCIDDLRIDKTAMLVNGPNFKTMLRQEKIPNVDLFAHALNYAEKLGETELVQSLEEIGRLIPVGYRNWRYYQFMCDHYNKSNQRDRFFELLQELRDRMPHEERGYSLELEWYEARSDTESLERIGRHWLEDPNRRGNAVPLRLARISLDKGDYEKALEYTGRALEGSAEAQPTASIGAILFYRANAYDAQLMKHAQNKKPDCGKLCRLFENAERLYQSEQISDTSTIMARTAKRRIEAMRLMLLEAGCEPLDPPNKPNSGDNPPNHPEPNAPEPGDGGPTVDSVLAKEIREALERAPELLNLALNAAGKGDLEAFGLAKETLSALPIPPALREKLAEMLTEVSTDDDHPDAVRDAAIELRDVLTDDDAT</sequence>
<dbReference type="EMBL" id="JAQIOY010000003">
    <property type="protein sequence ID" value="MDA7425175.1"/>
    <property type="molecule type" value="Genomic_DNA"/>
</dbReference>
<evidence type="ECO:0008006" key="5">
    <source>
        <dbReference type="Google" id="ProtNLM"/>
    </source>
</evidence>
<organism evidence="3 4">
    <name type="scientific">Thalassococcus lentus</name>
    <dbReference type="NCBI Taxonomy" id="1210524"/>
    <lineage>
        <taxon>Bacteria</taxon>
        <taxon>Pseudomonadati</taxon>
        <taxon>Pseudomonadota</taxon>
        <taxon>Alphaproteobacteria</taxon>
        <taxon>Rhodobacterales</taxon>
        <taxon>Roseobacteraceae</taxon>
        <taxon>Thalassococcus</taxon>
    </lineage>
</organism>
<feature type="region of interest" description="Disordered" evidence="1">
    <location>
        <begin position="558"/>
        <end position="592"/>
    </location>
</feature>